<dbReference type="OrthoDB" id="595481at2"/>
<organism evidence="1 2">
    <name type="scientific">Leadbettera azotonutricia (strain ATCC BAA-888 / DSM 13862 / ZAS-9)</name>
    <name type="common">Treponema azotonutricium</name>
    <dbReference type="NCBI Taxonomy" id="545695"/>
    <lineage>
        <taxon>Bacteria</taxon>
        <taxon>Pseudomonadati</taxon>
        <taxon>Spirochaetota</taxon>
        <taxon>Spirochaetia</taxon>
        <taxon>Spirochaetales</taxon>
        <taxon>Breznakiellaceae</taxon>
        <taxon>Leadbettera</taxon>
    </lineage>
</organism>
<accession>F5Y6M5</accession>
<dbReference type="HOGENOM" id="CLU_171731_0_0_12"/>
<evidence type="ECO:0000313" key="2">
    <source>
        <dbReference type="Proteomes" id="UP000009222"/>
    </source>
</evidence>
<dbReference type="Proteomes" id="UP000009222">
    <property type="component" value="Chromosome"/>
</dbReference>
<gene>
    <name evidence="1" type="ordered locus">TREAZ_1245</name>
</gene>
<evidence type="ECO:0008006" key="3">
    <source>
        <dbReference type="Google" id="ProtNLM"/>
    </source>
</evidence>
<protein>
    <recommendedName>
        <fullName evidence="3">Antitoxin</fullName>
    </recommendedName>
</protein>
<dbReference type="KEGG" id="taz:TREAZ_1245"/>
<keyword evidence="2" id="KW-1185">Reference proteome</keyword>
<dbReference type="RefSeq" id="WP_015710749.1">
    <property type="nucleotide sequence ID" value="NC_015577.1"/>
</dbReference>
<name>F5Y6M5_LEAAZ</name>
<dbReference type="AlphaFoldDB" id="F5Y6M5"/>
<reference evidence="1 2" key="2">
    <citation type="journal article" date="2011" name="ISME J.">
        <title>RNA-seq reveals cooperative metabolic interactions between two termite-gut spirochete species in co-culture.</title>
        <authorList>
            <person name="Rosenthal A.Z."/>
            <person name="Matson E.G."/>
            <person name="Eldar A."/>
            <person name="Leadbetter J.R."/>
        </authorList>
    </citation>
    <scope>NUCLEOTIDE SEQUENCE [LARGE SCALE GENOMIC DNA]</scope>
    <source>
        <strain evidence="2">ATCC BAA-888 / DSM 13862 / ZAS-9</strain>
    </source>
</reference>
<evidence type="ECO:0000313" key="1">
    <source>
        <dbReference type="EMBL" id="AEF81439.1"/>
    </source>
</evidence>
<dbReference type="STRING" id="545695.TREAZ_1245"/>
<dbReference type="EMBL" id="CP001841">
    <property type="protein sequence ID" value="AEF81439.1"/>
    <property type="molecule type" value="Genomic_DNA"/>
</dbReference>
<proteinExistence type="predicted"/>
<sequence>MMKAKPNYDLDEFEQSIEDNAENFVPISDTEEAEIETIIAAANKTKNINIRISAYDIEKVKQRSSEEGIPYQTLITSIIHRYITGKLVDEQAVLNSMRLLRR</sequence>
<dbReference type="eggNOG" id="COG5304">
    <property type="taxonomic scope" value="Bacteria"/>
</dbReference>
<dbReference type="InParanoid" id="F5Y6M5"/>
<reference evidence="2" key="1">
    <citation type="submission" date="2009-12" db="EMBL/GenBank/DDBJ databases">
        <title>Complete sequence of Treponema azotonutricium strain ZAS-9.</title>
        <authorList>
            <person name="Tetu S.G."/>
            <person name="Matson E."/>
            <person name="Ren Q."/>
            <person name="Seshadri R."/>
            <person name="Elbourne L."/>
            <person name="Hassan K.A."/>
            <person name="Durkin A."/>
            <person name="Radune D."/>
            <person name="Mohamoud Y."/>
            <person name="Shay R."/>
            <person name="Jin S."/>
            <person name="Zhang X."/>
            <person name="Lucey K."/>
            <person name="Ballor N.R."/>
            <person name="Ottesen E."/>
            <person name="Rosenthal R."/>
            <person name="Allen A."/>
            <person name="Leadbetter J.R."/>
            <person name="Paulsen I.T."/>
        </authorList>
    </citation>
    <scope>NUCLEOTIDE SEQUENCE [LARGE SCALE GENOMIC DNA]</scope>
    <source>
        <strain evidence="2">ATCC BAA-888 / DSM 13862 / ZAS-9</strain>
    </source>
</reference>